<dbReference type="AlphaFoldDB" id="A0AA88XQ39"/>
<comment type="caution">
    <text evidence="2">The sequence shown here is derived from an EMBL/GenBank/DDBJ whole genome shotgun (WGS) entry which is preliminary data.</text>
</comment>
<protein>
    <submittedName>
        <fullName evidence="2">Uncharacterized protein</fullName>
    </submittedName>
</protein>
<feature type="compositionally biased region" description="Basic and acidic residues" evidence="1">
    <location>
        <begin position="178"/>
        <end position="193"/>
    </location>
</feature>
<reference evidence="2" key="1">
    <citation type="submission" date="2019-08" db="EMBL/GenBank/DDBJ databases">
        <title>The improved chromosome-level genome for the pearl oyster Pinctada fucata martensii using PacBio sequencing and Hi-C.</title>
        <authorList>
            <person name="Zheng Z."/>
        </authorList>
    </citation>
    <scope>NUCLEOTIDE SEQUENCE</scope>
    <source>
        <strain evidence="2">ZZ-2019</strain>
        <tissue evidence="2">Adductor muscle</tissue>
    </source>
</reference>
<sequence>MRPTNAEEQSKVLRAKRKHVMKEIEEWATQNLTVDLNQGNTRMSGKNDDTVTEIRMLKTRLLDLGVERYKFLNNYSTEKQKMLELKKRKQQTLKNIRSYSAMSEPIHWRPSTSSSQPSTIPERASEVGSVIVGRYYPTDQPYGEEIRNVANANQNMRQNSPQRNGLSRAKTVQFIHSGLEKSDRDSRTVKSEPHPPSALGYRAHSVKDNASVVSFRPRSGMTDSSDGRSWASRRSRISKFGGSVPSVTGDSRYALLEKALSSNYEKNSKLPVGDIVKKIGSLHVPPKNFKEKKPKWEIKIQAFKREAGITW</sequence>
<dbReference type="EMBL" id="VSWD01000010">
    <property type="protein sequence ID" value="KAK3090152.1"/>
    <property type="molecule type" value="Genomic_DNA"/>
</dbReference>
<proteinExistence type="predicted"/>
<accession>A0AA88XQ39</accession>
<gene>
    <name evidence="2" type="ORF">FSP39_009511</name>
</gene>
<keyword evidence="3" id="KW-1185">Reference proteome</keyword>
<evidence type="ECO:0000313" key="2">
    <source>
        <dbReference type="EMBL" id="KAK3090152.1"/>
    </source>
</evidence>
<evidence type="ECO:0000313" key="3">
    <source>
        <dbReference type="Proteomes" id="UP001186944"/>
    </source>
</evidence>
<evidence type="ECO:0000256" key="1">
    <source>
        <dbReference type="SAM" id="MobiDB-lite"/>
    </source>
</evidence>
<dbReference type="Proteomes" id="UP001186944">
    <property type="component" value="Unassembled WGS sequence"/>
</dbReference>
<feature type="region of interest" description="Disordered" evidence="1">
    <location>
        <begin position="178"/>
        <end position="201"/>
    </location>
</feature>
<name>A0AA88XQ39_PINIB</name>
<organism evidence="2 3">
    <name type="scientific">Pinctada imbricata</name>
    <name type="common">Atlantic pearl-oyster</name>
    <name type="synonym">Pinctada martensii</name>
    <dbReference type="NCBI Taxonomy" id="66713"/>
    <lineage>
        <taxon>Eukaryota</taxon>
        <taxon>Metazoa</taxon>
        <taxon>Spiralia</taxon>
        <taxon>Lophotrochozoa</taxon>
        <taxon>Mollusca</taxon>
        <taxon>Bivalvia</taxon>
        <taxon>Autobranchia</taxon>
        <taxon>Pteriomorphia</taxon>
        <taxon>Pterioida</taxon>
        <taxon>Pterioidea</taxon>
        <taxon>Pteriidae</taxon>
        <taxon>Pinctada</taxon>
    </lineage>
</organism>